<feature type="domain" description="PucR C-terminal helix-turn-helix" evidence="1">
    <location>
        <begin position="67"/>
        <end position="123"/>
    </location>
</feature>
<evidence type="ECO:0000259" key="1">
    <source>
        <dbReference type="Pfam" id="PF13556"/>
    </source>
</evidence>
<proteinExistence type="predicted"/>
<dbReference type="Proteomes" id="UP001589747">
    <property type="component" value="Unassembled WGS sequence"/>
</dbReference>
<dbReference type="PANTHER" id="PTHR33744">
    <property type="entry name" value="CARBOHYDRATE DIACID REGULATOR"/>
    <property type="match status" value="1"/>
</dbReference>
<dbReference type="InterPro" id="IPR042070">
    <property type="entry name" value="PucR_C-HTH_sf"/>
</dbReference>
<evidence type="ECO:0000313" key="2">
    <source>
        <dbReference type="EMBL" id="MFB9326289.1"/>
    </source>
</evidence>
<protein>
    <submittedName>
        <fullName evidence="2">Helix-turn-helix domain-containing protein</fullName>
    </submittedName>
</protein>
<dbReference type="Gene3D" id="1.10.10.2840">
    <property type="entry name" value="PucR C-terminal helix-turn-helix domain"/>
    <property type="match status" value="1"/>
</dbReference>
<sequence length="139" mass="16314">MEPVMNKEAEDGRLISEWSALFEQMPREQMRAYVARYLGPLQPPGPVNPRSRLSLRERNERRQREELLLTLETLVACGGHMNELAGRLFIHRNTAAYRLEKLERLLGMQLKQTDNLLRLKLAFVFRQLLGEEDRKNGKR</sequence>
<dbReference type="Pfam" id="PF13556">
    <property type="entry name" value="HTH_30"/>
    <property type="match status" value="1"/>
</dbReference>
<accession>A0ABV5KM59</accession>
<dbReference type="InterPro" id="IPR051448">
    <property type="entry name" value="CdaR-like_regulators"/>
</dbReference>
<evidence type="ECO:0000313" key="3">
    <source>
        <dbReference type="Proteomes" id="UP001589747"/>
    </source>
</evidence>
<dbReference type="EMBL" id="JBHMDO010000017">
    <property type="protein sequence ID" value="MFB9326289.1"/>
    <property type="molecule type" value="Genomic_DNA"/>
</dbReference>
<reference evidence="2 3" key="1">
    <citation type="submission" date="2024-09" db="EMBL/GenBank/DDBJ databases">
        <authorList>
            <person name="Sun Q."/>
            <person name="Mori K."/>
        </authorList>
    </citation>
    <scope>NUCLEOTIDE SEQUENCE [LARGE SCALE GENOMIC DNA]</scope>
    <source>
        <strain evidence="2 3">TISTR 2452</strain>
    </source>
</reference>
<gene>
    <name evidence="2" type="ORF">ACFFSY_10225</name>
</gene>
<dbReference type="InterPro" id="IPR025736">
    <property type="entry name" value="PucR_C-HTH_dom"/>
</dbReference>
<organism evidence="2 3">
    <name type="scientific">Paenibacillus aurantiacus</name>
    <dbReference type="NCBI Taxonomy" id="1936118"/>
    <lineage>
        <taxon>Bacteria</taxon>
        <taxon>Bacillati</taxon>
        <taxon>Bacillota</taxon>
        <taxon>Bacilli</taxon>
        <taxon>Bacillales</taxon>
        <taxon>Paenibacillaceae</taxon>
        <taxon>Paenibacillus</taxon>
    </lineage>
</organism>
<dbReference type="RefSeq" id="WP_377493415.1">
    <property type="nucleotide sequence ID" value="NZ_JBHMDO010000017.1"/>
</dbReference>
<comment type="caution">
    <text evidence="2">The sequence shown here is derived from an EMBL/GenBank/DDBJ whole genome shotgun (WGS) entry which is preliminary data.</text>
</comment>
<keyword evidence="3" id="KW-1185">Reference proteome</keyword>
<name>A0ABV5KM59_9BACL</name>